<name>A0A1F5YQ74_9BACT</name>
<evidence type="ECO:0000313" key="3">
    <source>
        <dbReference type="Proteomes" id="UP000176665"/>
    </source>
</evidence>
<feature type="compositionally biased region" description="Basic residues" evidence="1">
    <location>
        <begin position="396"/>
        <end position="415"/>
    </location>
</feature>
<protein>
    <submittedName>
        <fullName evidence="2">Uncharacterized protein</fullName>
    </submittedName>
</protein>
<dbReference type="EMBL" id="MFJA01000070">
    <property type="protein sequence ID" value="OGG02234.1"/>
    <property type="molecule type" value="Genomic_DNA"/>
</dbReference>
<organism evidence="2 3">
    <name type="scientific">Candidatus Gottesmanbacteria bacterium RBG_16_37_8</name>
    <dbReference type="NCBI Taxonomy" id="1798371"/>
    <lineage>
        <taxon>Bacteria</taxon>
        <taxon>Candidatus Gottesmaniibacteriota</taxon>
    </lineage>
</organism>
<reference evidence="2 3" key="1">
    <citation type="journal article" date="2016" name="Nat. Commun.">
        <title>Thousands of microbial genomes shed light on interconnected biogeochemical processes in an aquifer system.</title>
        <authorList>
            <person name="Anantharaman K."/>
            <person name="Brown C.T."/>
            <person name="Hug L.A."/>
            <person name="Sharon I."/>
            <person name="Castelle C.J."/>
            <person name="Probst A.J."/>
            <person name="Thomas B.C."/>
            <person name="Singh A."/>
            <person name="Wilkins M.J."/>
            <person name="Karaoz U."/>
            <person name="Brodie E.L."/>
            <person name="Williams K.H."/>
            <person name="Hubbard S.S."/>
            <person name="Banfield J.F."/>
        </authorList>
    </citation>
    <scope>NUCLEOTIDE SEQUENCE [LARGE SCALE GENOMIC DNA]</scope>
</reference>
<evidence type="ECO:0000256" key="1">
    <source>
        <dbReference type="SAM" id="MobiDB-lite"/>
    </source>
</evidence>
<feature type="region of interest" description="Disordered" evidence="1">
    <location>
        <begin position="391"/>
        <end position="415"/>
    </location>
</feature>
<accession>A0A1F5YQ74</accession>
<evidence type="ECO:0000313" key="2">
    <source>
        <dbReference type="EMBL" id="OGG02234.1"/>
    </source>
</evidence>
<dbReference type="AlphaFoldDB" id="A0A1F5YQ74"/>
<gene>
    <name evidence="2" type="ORF">A2W14_02590</name>
</gene>
<comment type="caution">
    <text evidence="2">The sequence shown here is derived from an EMBL/GenBank/DDBJ whole genome shotgun (WGS) entry which is preliminary data.</text>
</comment>
<dbReference type="Proteomes" id="UP000176665">
    <property type="component" value="Unassembled WGS sequence"/>
</dbReference>
<dbReference type="STRING" id="1798371.A2W14_02590"/>
<sequence length="415" mass="47623">MSAEYLTPLQTSVVEPIHNFYNERSILSQKVFNSLNEQDDSYFQTTFSDRHSQPYLLKLIPLNIYEYADDLIPSMTIPLILSFAEIAGNNSGDNICAYLQHYDNNDVDNPPQLGLRIMDGQSRLFTFEVTAYQPQQSLSIKTDRPYDLFPGKISAIKLRRNDGGYDIDHHVFEIELPQGYETTFDSSGWYIPPSLWEQAEEQKITDILDRLYDPSLHASQEILKIYQESAMTNGKFLHNFLDRIRPRARHIPATYSAVLSGSSFSVFVEEKDLQYDYNLKSLVRGQVNLTIGPLVVPPDGSQKQLDKLIRPGEGNVQDRIRISLTLEKNRLQSDTVIERFAADKNVFTPDTDADVSYFTDPHNVINLLACLRRKPASKSLLSQGPGMKNLWEKYPGRRKPRGGTKPQWRRYSPRY</sequence>
<proteinExistence type="predicted"/>